<dbReference type="PROSITE" id="PS50017">
    <property type="entry name" value="DEATH_DOMAIN"/>
    <property type="match status" value="1"/>
</dbReference>
<keyword evidence="3" id="KW-1185">Reference proteome</keyword>
<evidence type="ECO:0000259" key="1">
    <source>
        <dbReference type="PROSITE" id="PS50017"/>
    </source>
</evidence>
<organism evidence="2 3">
    <name type="scientific">Mytilus edulis</name>
    <name type="common">Blue mussel</name>
    <dbReference type="NCBI Taxonomy" id="6550"/>
    <lineage>
        <taxon>Eukaryota</taxon>
        <taxon>Metazoa</taxon>
        <taxon>Spiralia</taxon>
        <taxon>Lophotrochozoa</taxon>
        <taxon>Mollusca</taxon>
        <taxon>Bivalvia</taxon>
        <taxon>Autobranchia</taxon>
        <taxon>Pteriomorphia</taxon>
        <taxon>Mytilida</taxon>
        <taxon>Mytiloidea</taxon>
        <taxon>Mytilidae</taxon>
        <taxon>Mytilinae</taxon>
        <taxon>Mytilus</taxon>
    </lineage>
</organism>
<protein>
    <recommendedName>
        <fullName evidence="1">Death domain-containing protein</fullName>
    </recommendedName>
</protein>
<dbReference type="EMBL" id="CAJPWZ010001640">
    <property type="protein sequence ID" value="CAG2219700.1"/>
    <property type="molecule type" value="Genomic_DNA"/>
</dbReference>
<dbReference type="InterPro" id="IPR011029">
    <property type="entry name" value="DEATH-like_dom_sf"/>
</dbReference>
<dbReference type="InterPro" id="IPR000488">
    <property type="entry name" value="Death_dom"/>
</dbReference>
<evidence type="ECO:0000313" key="3">
    <source>
        <dbReference type="Proteomes" id="UP000683360"/>
    </source>
</evidence>
<dbReference type="SUPFAM" id="SSF47986">
    <property type="entry name" value="DEATH domain"/>
    <property type="match status" value="1"/>
</dbReference>
<dbReference type="AlphaFoldDB" id="A0A8S3SM34"/>
<comment type="caution">
    <text evidence="2">The sequence shown here is derived from an EMBL/GenBank/DDBJ whole genome shotgun (WGS) entry which is preliminary data.</text>
</comment>
<dbReference type="Gene3D" id="1.10.533.10">
    <property type="entry name" value="Death Domain, Fas"/>
    <property type="match status" value="1"/>
</dbReference>
<gene>
    <name evidence="2" type="ORF">MEDL_33292</name>
</gene>
<evidence type="ECO:0000313" key="2">
    <source>
        <dbReference type="EMBL" id="CAG2219700.1"/>
    </source>
</evidence>
<proteinExistence type="predicted"/>
<reference evidence="2" key="1">
    <citation type="submission" date="2021-03" db="EMBL/GenBank/DDBJ databases">
        <authorList>
            <person name="Bekaert M."/>
        </authorList>
    </citation>
    <scope>NUCLEOTIDE SEQUENCE</scope>
</reference>
<accession>A0A8S3SM34</accession>
<dbReference type="GO" id="GO:0007165">
    <property type="term" value="P:signal transduction"/>
    <property type="evidence" value="ECO:0007669"/>
    <property type="project" value="InterPro"/>
</dbReference>
<dbReference type="Proteomes" id="UP000683360">
    <property type="component" value="Unassembled WGS sequence"/>
</dbReference>
<sequence>MFDGRKGLYTELEEYPEGDVTAASILVHWVTSVLTYCNKSDDKMPRILFAATHGDRFSKNIYSDFIFINAIPVCIIDRRRKKKLAVTFQEELTKEFSSHKLHEHILYEKVFFINATDAEDLDIDCLKDTLVDIAFQQSTWGQQMPIVWVPLVLQIADLKGDGNQKATLERKTVTDSFMIPCIVKSTIPRKLWNAATHNRTICIAYHLKEAVVPSALSFKLIGAAISIWPLKVVDSRSCLYIQAAIMDANNSNQLQIHVQGQSIVAYLVNDVSKHFISPDLATTTQECLTLTVGRILQFYRRYFGKQSNQFATDLFEIEVGEVCKSGKCLIPLSNAKKLKFWICKHGIRHETKCLLNWVFDKLMGLFEWRDTTESDQSPATFEKLLKALKAIERQHYLCQVHREDHGLIEKADRRLQDLPSDNLLNTLENLIGDCIVHLGIELGISIVDIRKTMYKFPRDLDGQIHDLLIKWKSNDRVKPTIFWLMVALKRVKAATALNFLKKMYGVE</sequence>
<feature type="domain" description="Death" evidence="1">
    <location>
        <begin position="420"/>
        <end position="504"/>
    </location>
</feature>
<name>A0A8S3SM34_MYTED</name>